<dbReference type="RefSeq" id="WP_142343453.1">
    <property type="nucleotide sequence ID" value="NZ_NUIQ01000338.1"/>
</dbReference>
<organism evidence="1 2">
    <name type="scientific">Bacillus cereus</name>
    <dbReference type="NCBI Taxonomy" id="1396"/>
    <lineage>
        <taxon>Bacteria</taxon>
        <taxon>Bacillati</taxon>
        <taxon>Bacillota</taxon>
        <taxon>Bacilli</taxon>
        <taxon>Bacillales</taxon>
        <taxon>Bacillaceae</taxon>
        <taxon>Bacillus</taxon>
        <taxon>Bacillus cereus group</taxon>
    </lineage>
</organism>
<dbReference type="InterPro" id="IPR010106">
    <property type="entry name" value="RpnA"/>
</dbReference>
<evidence type="ECO:0000313" key="2">
    <source>
        <dbReference type="Proteomes" id="UP000223834"/>
    </source>
</evidence>
<reference evidence="1 2" key="1">
    <citation type="submission" date="2017-09" db="EMBL/GenBank/DDBJ databases">
        <title>Large-scale bioinformatics analysis of Bacillus genomes uncovers conserved roles of natural products in bacterial physiology.</title>
        <authorList>
            <consortium name="Agbiome Team Llc"/>
            <person name="Bleich R.M."/>
            <person name="Grubbs K.J."/>
            <person name="Santa Maria K.C."/>
            <person name="Allen S.E."/>
            <person name="Farag S."/>
            <person name="Shank E.A."/>
            <person name="Bowers A."/>
        </authorList>
    </citation>
    <scope>NUCLEOTIDE SEQUENCE [LARGE SCALE GENOMIC DNA]</scope>
    <source>
        <strain evidence="1 2">AFS049141</strain>
    </source>
</reference>
<gene>
    <name evidence="1" type="ORF">CN980_29560</name>
</gene>
<proteinExistence type="predicted"/>
<name>A0A9X7C677_BACCE</name>
<dbReference type="AlphaFoldDB" id="A0A9X7C677"/>
<evidence type="ECO:0000313" key="1">
    <source>
        <dbReference type="EMBL" id="PGO61503.1"/>
    </source>
</evidence>
<feature type="non-terminal residue" evidence="1">
    <location>
        <position position="1"/>
    </location>
</feature>
<dbReference type="PANTHER" id="PTHR41317:SF1">
    <property type="entry name" value="PD-(D_E)XK NUCLEASE FAMILY TRANSPOSASE"/>
    <property type="match status" value="1"/>
</dbReference>
<sequence>VRWLLLLAANEDQNLTDTLEAIALEQDETLQKAIQKWDNMSHNQQFRREYEAREKVLLDEKAAVAHAEKKGIEKGRKEGIEQGKIQLIRGMHNNGVSIEDISKFTKISLEDIRRFLQGE</sequence>
<dbReference type="EMBL" id="NUIQ01000338">
    <property type="protein sequence ID" value="PGO61503.1"/>
    <property type="molecule type" value="Genomic_DNA"/>
</dbReference>
<dbReference type="Proteomes" id="UP000223834">
    <property type="component" value="Unassembled WGS sequence"/>
</dbReference>
<comment type="caution">
    <text evidence="1">The sequence shown here is derived from an EMBL/GenBank/DDBJ whole genome shotgun (WGS) entry which is preliminary data.</text>
</comment>
<dbReference type="PANTHER" id="PTHR41317">
    <property type="entry name" value="PD-(D_E)XK NUCLEASE FAMILY TRANSPOSASE"/>
    <property type="match status" value="1"/>
</dbReference>
<dbReference type="NCBIfam" id="TIGR01784">
    <property type="entry name" value="T_den_put_tspse"/>
    <property type="match status" value="1"/>
</dbReference>
<protein>
    <submittedName>
        <fullName evidence="1">ATPase</fullName>
    </submittedName>
</protein>
<accession>A0A9X7C677</accession>